<dbReference type="RefSeq" id="WP_109056102.1">
    <property type="nucleotide sequence ID" value="NZ_QFFM01000002.1"/>
</dbReference>
<protein>
    <submittedName>
        <fullName evidence="2">Uncharacterized protein</fullName>
    </submittedName>
</protein>
<proteinExistence type="predicted"/>
<keyword evidence="1" id="KW-1133">Transmembrane helix</keyword>
<dbReference type="OrthoDB" id="3243284at2"/>
<feature type="transmembrane region" description="Helical" evidence="1">
    <location>
        <begin position="6"/>
        <end position="26"/>
    </location>
</feature>
<sequence length="105" mass="12011">MPWWIWLVLALFMLGMIVAGLVYAGIHGLRALRDMSGVAEQVGERMSAMGEPGESTDFSEPPLFTQPLSVAQERYADTYATVLRRKAVKRERHAQAWSRWKRFNN</sequence>
<keyword evidence="3" id="KW-1185">Reference proteome</keyword>
<comment type="caution">
    <text evidence="2">The sequence shown here is derived from an EMBL/GenBank/DDBJ whole genome shotgun (WGS) entry which is preliminary data.</text>
</comment>
<keyword evidence="1" id="KW-0472">Membrane</keyword>
<gene>
    <name evidence="2" type="ORF">DF196_01165</name>
</gene>
<reference evidence="2 3" key="1">
    <citation type="journal article" date="2018" name="Int. J. Syst. Evol. Microbiol.">
        <title>Bifidobacterium callitrichidarum sp. nov. from the faeces of the emperor tamarin (Saguinus imperator).</title>
        <authorList>
            <person name="Modesto M."/>
            <person name="Michelini S."/>
            <person name="Sansosti M.C."/>
            <person name="De Filippo C."/>
            <person name="Cavalieri D."/>
            <person name="Qvirist L."/>
            <person name="Andlid T."/>
            <person name="Spiezio C."/>
            <person name="Sandri C."/>
            <person name="Pascarelli S."/>
            <person name="Sgorbati B."/>
            <person name="Mattarelli P."/>
        </authorList>
    </citation>
    <scope>NUCLEOTIDE SEQUENCE [LARGE SCALE GENOMIC DNA]</scope>
    <source>
        <strain evidence="2 3">TRI 5</strain>
    </source>
</reference>
<keyword evidence="1" id="KW-0812">Transmembrane</keyword>
<dbReference type="EMBL" id="QFFM01000002">
    <property type="protein sequence ID" value="PWG66862.1"/>
    <property type="molecule type" value="Genomic_DNA"/>
</dbReference>
<organism evidence="2 3">
    <name type="scientific">Bifidobacterium callitrichidarum</name>
    <dbReference type="NCBI Taxonomy" id="2052941"/>
    <lineage>
        <taxon>Bacteria</taxon>
        <taxon>Bacillati</taxon>
        <taxon>Actinomycetota</taxon>
        <taxon>Actinomycetes</taxon>
        <taxon>Bifidobacteriales</taxon>
        <taxon>Bifidobacteriaceae</taxon>
        <taxon>Bifidobacterium</taxon>
    </lineage>
</organism>
<dbReference type="AlphaFoldDB" id="A0A2U2NCL8"/>
<evidence type="ECO:0000313" key="3">
    <source>
        <dbReference type="Proteomes" id="UP000245876"/>
    </source>
</evidence>
<evidence type="ECO:0000313" key="2">
    <source>
        <dbReference type="EMBL" id="PWG66862.1"/>
    </source>
</evidence>
<evidence type="ECO:0000256" key="1">
    <source>
        <dbReference type="SAM" id="Phobius"/>
    </source>
</evidence>
<name>A0A2U2NCL8_9BIFI</name>
<accession>A0A2U2NCL8</accession>
<dbReference type="Proteomes" id="UP000245876">
    <property type="component" value="Unassembled WGS sequence"/>
</dbReference>